<organism evidence="2 3">
    <name type="scientific">Laspinema palackyanum D2a</name>
    <dbReference type="NCBI Taxonomy" id="2953684"/>
    <lineage>
        <taxon>Bacteria</taxon>
        <taxon>Bacillati</taxon>
        <taxon>Cyanobacteriota</taxon>
        <taxon>Cyanophyceae</taxon>
        <taxon>Oscillatoriophycideae</taxon>
        <taxon>Oscillatoriales</taxon>
        <taxon>Laspinemataceae</taxon>
        <taxon>Laspinema</taxon>
        <taxon>Laspinema palackyanum</taxon>
    </lineage>
</organism>
<reference evidence="2 3" key="1">
    <citation type="journal article" date="2022" name="Front. Microbiol.">
        <title>High genomic differentiation and limited gene flow indicate recent cryptic speciation within the genus Laspinema (cyanobacteria).</title>
        <authorList>
            <person name="Stanojkovic A."/>
            <person name="Skoupy S."/>
            <person name="Skaloud P."/>
            <person name="Dvorak P."/>
        </authorList>
    </citation>
    <scope>NUCLEOTIDE SEQUENCE [LARGE SCALE GENOMIC DNA]</scope>
    <source>
        <strain evidence="2 3">D2a</strain>
    </source>
</reference>
<dbReference type="SUPFAM" id="SSF47413">
    <property type="entry name" value="lambda repressor-like DNA-binding domains"/>
    <property type="match status" value="1"/>
</dbReference>
<dbReference type="CDD" id="cd00093">
    <property type="entry name" value="HTH_XRE"/>
    <property type="match status" value="1"/>
</dbReference>
<dbReference type="Gene3D" id="1.10.260.40">
    <property type="entry name" value="lambda repressor-like DNA-binding domains"/>
    <property type="match status" value="1"/>
</dbReference>
<evidence type="ECO:0000313" key="2">
    <source>
        <dbReference type="EMBL" id="MCT7970101.1"/>
    </source>
</evidence>
<dbReference type="Proteomes" id="UP001525890">
    <property type="component" value="Unassembled WGS sequence"/>
</dbReference>
<name>A0ABT2N301_9CYAN</name>
<protein>
    <submittedName>
        <fullName evidence="2">Helix-turn-helix transcriptional regulator</fullName>
    </submittedName>
</protein>
<dbReference type="Pfam" id="PF13443">
    <property type="entry name" value="HTH_26"/>
    <property type="match status" value="1"/>
</dbReference>
<gene>
    <name evidence="2" type="ORF">NG799_27690</name>
</gene>
<sequence>MKARRWTNRALAAELDMHENSISRLKKRKVMPQIDSDFLSNLCRILECTPNDLIEYIEDPDPK</sequence>
<evidence type="ECO:0000313" key="3">
    <source>
        <dbReference type="Proteomes" id="UP001525890"/>
    </source>
</evidence>
<keyword evidence="3" id="KW-1185">Reference proteome</keyword>
<dbReference type="InterPro" id="IPR010982">
    <property type="entry name" value="Lambda_DNA-bd_dom_sf"/>
</dbReference>
<dbReference type="InterPro" id="IPR001387">
    <property type="entry name" value="Cro/C1-type_HTH"/>
</dbReference>
<comment type="caution">
    <text evidence="2">The sequence shown here is derived from an EMBL/GenBank/DDBJ whole genome shotgun (WGS) entry which is preliminary data.</text>
</comment>
<feature type="domain" description="HTH cro/C1-type" evidence="1">
    <location>
        <begin position="2"/>
        <end position="53"/>
    </location>
</feature>
<dbReference type="PROSITE" id="PS50943">
    <property type="entry name" value="HTH_CROC1"/>
    <property type="match status" value="1"/>
</dbReference>
<proteinExistence type="predicted"/>
<dbReference type="EMBL" id="JAMXFF010000074">
    <property type="protein sequence ID" value="MCT7970101.1"/>
    <property type="molecule type" value="Genomic_DNA"/>
</dbReference>
<accession>A0ABT2N301</accession>
<evidence type="ECO:0000259" key="1">
    <source>
        <dbReference type="PROSITE" id="PS50943"/>
    </source>
</evidence>